<comment type="caution">
    <text evidence="4">The sequence shown here is derived from an EMBL/GenBank/DDBJ whole genome shotgun (WGS) entry which is preliminary data.</text>
</comment>
<organism evidence="4 5">
    <name type="scientific">Schaalia canis</name>
    <dbReference type="NCBI Taxonomy" id="100469"/>
    <lineage>
        <taxon>Bacteria</taxon>
        <taxon>Bacillati</taxon>
        <taxon>Actinomycetota</taxon>
        <taxon>Actinomycetes</taxon>
        <taxon>Actinomycetales</taxon>
        <taxon>Actinomycetaceae</taxon>
        <taxon>Schaalia</taxon>
    </lineage>
</organism>
<dbReference type="EMBL" id="RQZF01000012">
    <property type="protein sequence ID" value="RRC94650.1"/>
    <property type="molecule type" value="Genomic_DNA"/>
</dbReference>
<keyword evidence="2" id="KW-0732">Signal</keyword>
<feature type="region of interest" description="Disordered" evidence="1">
    <location>
        <begin position="37"/>
        <end position="65"/>
    </location>
</feature>
<dbReference type="OrthoDB" id="9808543at2"/>
<protein>
    <recommendedName>
        <fullName evidence="3">Dienelactone hydrolase domain-containing protein</fullName>
    </recommendedName>
</protein>
<dbReference type="RefSeq" id="WP_124872065.1">
    <property type="nucleotide sequence ID" value="NZ_RQZF01000012.1"/>
</dbReference>
<evidence type="ECO:0000313" key="5">
    <source>
        <dbReference type="Proteomes" id="UP000280444"/>
    </source>
</evidence>
<evidence type="ECO:0000256" key="2">
    <source>
        <dbReference type="SAM" id="SignalP"/>
    </source>
</evidence>
<dbReference type="InterPro" id="IPR029058">
    <property type="entry name" value="AB_hydrolase_fold"/>
</dbReference>
<dbReference type="PROSITE" id="PS51257">
    <property type="entry name" value="PROKAR_LIPOPROTEIN"/>
    <property type="match status" value="1"/>
</dbReference>
<keyword evidence="5" id="KW-1185">Reference proteome</keyword>
<evidence type="ECO:0000313" key="4">
    <source>
        <dbReference type="EMBL" id="RRC94650.1"/>
    </source>
</evidence>
<evidence type="ECO:0000259" key="3">
    <source>
        <dbReference type="Pfam" id="PF01738"/>
    </source>
</evidence>
<dbReference type="GO" id="GO:0016787">
    <property type="term" value="F:hydrolase activity"/>
    <property type="evidence" value="ECO:0007669"/>
    <property type="project" value="InterPro"/>
</dbReference>
<dbReference type="SUPFAM" id="SSF53474">
    <property type="entry name" value="alpha/beta-Hydrolases"/>
    <property type="match status" value="1"/>
</dbReference>
<evidence type="ECO:0000256" key="1">
    <source>
        <dbReference type="SAM" id="MobiDB-lite"/>
    </source>
</evidence>
<dbReference type="Proteomes" id="UP000280444">
    <property type="component" value="Unassembled WGS sequence"/>
</dbReference>
<feature type="signal peptide" evidence="2">
    <location>
        <begin position="1"/>
        <end position="32"/>
    </location>
</feature>
<reference evidence="4 5" key="1">
    <citation type="submission" date="2018-11" db="EMBL/GenBank/DDBJ databases">
        <title>Genomes From Bacteria Associated with the Canine Oral Cavity: a Test Case for Automated Genome-Based Taxonomic Assignment.</title>
        <authorList>
            <person name="Coil D.A."/>
            <person name="Jospin G."/>
            <person name="Darling A.E."/>
            <person name="Wallis C."/>
            <person name="Davis I.J."/>
            <person name="Harris S."/>
            <person name="Eisen J.A."/>
            <person name="Holcombe L.J."/>
            <person name="O'Flynn C."/>
        </authorList>
    </citation>
    <scope>NUCLEOTIDE SEQUENCE [LARGE SCALE GENOMIC DNA]</scope>
    <source>
        <strain evidence="4 5">OH770</strain>
    </source>
</reference>
<dbReference type="Pfam" id="PF01738">
    <property type="entry name" value="DLH"/>
    <property type="match status" value="1"/>
</dbReference>
<feature type="chain" id="PRO_5018171253" description="Dienelactone hydrolase domain-containing protein" evidence="2">
    <location>
        <begin position="33"/>
        <end position="547"/>
    </location>
</feature>
<proteinExistence type="predicted"/>
<dbReference type="AlphaFoldDB" id="A0A3P1SCM4"/>
<feature type="domain" description="Dienelactone hydrolase" evidence="3">
    <location>
        <begin position="149"/>
        <end position="340"/>
    </location>
</feature>
<name>A0A3P1SCM4_9ACTO</name>
<gene>
    <name evidence="4" type="ORF">EII11_09500</name>
</gene>
<dbReference type="InterPro" id="IPR002925">
    <property type="entry name" value="Dienelactn_hydro"/>
</dbReference>
<dbReference type="Gene3D" id="3.40.50.1820">
    <property type="entry name" value="alpha/beta hydrolase"/>
    <property type="match status" value="1"/>
</dbReference>
<accession>A0A3P1SCM4</accession>
<sequence>MTVSRSFRLSARAARNITALTAVCAFALGACASDSGGEAGQSEGGAQSEPGIVEAADGPHAPADRTLGERTVRASASGNETIVDIDLGNVTAGNYSAPKRGVVVLPKPSDTAAPLVVISHLRAPNCADGTFAYPCAVGVEEYRFDQGMTYLGEHLASQGYAVVIPDLGGLYVGADTTMPYDQGAMWKEVVGSLTELVTDSGKARDVLGVTAMPRVDASTVGMVAHSRSGMMVDSARELFGEEALKSVFAYGPAYDTFELESISPASADVPYLAVVGELDSDVGPSANLWIGHYLPETREHPISVVQLPGLGHMYVNTTAATAQTDDRIGCDVKACADAAEHQRVMIESATDWFNATVRGEATALPLRADQPLPATVAGLPARWLAHTPGALARIDATRFAAVSNASALLCVHADPMNPTPVDNACPEPDKGVVQSLTEVNHLTDAAAAVEVAGARGMSVHVSPSGSYEVPATLTVVLSLADGQEFTYRLSADEPALANRATADDNGSYQLGTVRIPLDEAVAAGVVTSVRVTSDGPAVELRGVDFWG</sequence>